<dbReference type="Pfam" id="PF00436">
    <property type="entry name" value="SSB"/>
    <property type="match status" value="1"/>
</dbReference>
<reference evidence="5" key="1">
    <citation type="submission" date="2020-09" db="EMBL/GenBank/DDBJ databases">
        <title>Taishania pollutisoli gen. nov., sp. nov., Isolated from Tetrabromobisphenol A-Contaminated Soil.</title>
        <authorList>
            <person name="Chen Q."/>
        </authorList>
    </citation>
    <scope>NUCLEOTIDE SEQUENCE</scope>
    <source>
        <strain evidence="5">CZZ-1</strain>
    </source>
</reference>
<dbReference type="CDD" id="cd04496">
    <property type="entry name" value="SSB_OBF"/>
    <property type="match status" value="1"/>
</dbReference>
<dbReference type="NCBIfam" id="TIGR00621">
    <property type="entry name" value="ssb"/>
    <property type="match status" value="1"/>
</dbReference>
<keyword evidence="6" id="KW-1185">Reference proteome</keyword>
<evidence type="ECO:0000313" key="5">
    <source>
        <dbReference type="EMBL" id="MBC9811930.1"/>
    </source>
</evidence>
<comment type="caution">
    <text evidence="2">Lacks conserved residue(s) required for the propagation of feature annotation.</text>
</comment>
<name>A0A8J6PE00_9FLAO</name>
<comment type="caution">
    <text evidence="5">The sequence shown here is derived from an EMBL/GenBank/DDBJ whole genome shotgun (WGS) entry which is preliminary data.</text>
</comment>
<evidence type="ECO:0000313" key="6">
    <source>
        <dbReference type="Proteomes" id="UP000652681"/>
    </source>
</evidence>
<comment type="subunit">
    <text evidence="2">Homotetramer.</text>
</comment>
<dbReference type="SUPFAM" id="SSF50249">
    <property type="entry name" value="Nucleic acid-binding proteins"/>
    <property type="match status" value="1"/>
</dbReference>
<protein>
    <recommendedName>
        <fullName evidence="2 3">Single-stranded DNA-binding protein</fullName>
        <shortName evidence="2">SSB</shortName>
    </recommendedName>
</protein>
<dbReference type="InterPro" id="IPR011344">
    <property type="entry name" value="ssDNA-bd"/>
</dbReference>
<feature type="compositionally biased region" description="Low complexity" evidence="4">
    <location>
        <begin position="114"/>
        <end position="126"/>
    </location>
</feature>
<organism evidence="5 6">
    <name type="scientific">Taishania pollutisoli</name>
    <dbReference type="NCBI Taxonomy" id="2766479"/>
    <lineage>
        <taxon>Bacteria</taxon>
        <taxon>Pseudomonadati</taxon>
        <taxon>Bacteroidota</taxon>
        <taxon>Flavobacteriia</taxon>
        <taxon>Flavobacteriales</taxon>
        <taxon>Crocinitomicaceae</taxon>
        <taxon>Taishania</taxon>
    </lineage>
</organism>
<evidence type="ECO:0000256" key="1">
    <source>
        <dbReference type="ARBA" id="ARBA00023125"/>
    </source>
</evidence>
<dbReference type="EMBL" id="JACVEL010000003">
    <property type="protein sequence ID" value="MBC9811930.1"/>
    <property type="molecule type" value="Genomic_DNA"/>
</dbReference>
<accession>A0A8J6PE00</accession>
<dbReference type="InterPro" id="IPR000424">
    <property type="entry name" value="Primosome_PriB/ssb"/>
</dbReference>
<evidence type="ECO:0000256" key="2">
    <source>
        <dbReference type="HAMAP-Rule" id="MF_00984"/>
    </source>
</evidence>
<dbReference type="HAMAP" id="MF_00984">
    <property type="entry name" value="SSB"/>
    <property type="match status" value="1"/>
</dbReference>
<sequence>MAGSVNKVILIGNLGRDPEVRRLENGGIVANFPMATTESYTDRSTGERKEITDWHNIVVWRGLAEVVEKYVRKGTKLYVEGRLKTRSWTDKDGNTRYTTEVLADNLTMLSRADNNSSSYNEPNYSNQGTPSAPSPIETITSPDYPATNTGNELDDLPF</sequence>
<dbReference type="PIRSF" id="PIRSF002070">
    <property type="entry name" value="SSB"/>
    <property type="match status" value="1"/>
</dbReference>
<dbReference type="AlphaFoldDB" id="A0A8J6PE00"/>
<dbReference type="Proteomes" id="UP000652681">
    <property type="component" value="Unassembled WGS sequence"/>
</dbReference>
<feature type="compositionally biased region" description="Polar residues" evidence="4">
    <location>
        <begin position="127"/>
        <end position="151"/>
    </location>
</feature>
<dbReference type="RefSeq" id="WP_163490316.1">
    <property type="nucleotide sequence ID" value="NZ_JACVEL010000003.1"/>
</dbReference>
<dbReference type="PANTHER" id="PTHR10302:SF0">
    <property type="entry name" value="SINGLE-STRANDED DNA-BINDING PROTEIN, MITOCHONDRIAL"/>
    <property type="match status" value="1"/>
</dbReference>
<gene>
    <name evidence="5" type="primary">ssb</name>
    <name evidence="5" type="ORF">H9Y05_05510</name>
</gene>
<evidence type="ECO:0000256" key="3">
    <source>
        <dbReference type="PIRNR" id="PIRNR002070"/>
    </source>
</evidence>
<feature type="region of interest" description="Disordered" evidence="4">
    <location>
        <begin position="112"/>
        <end position="158"/>
    </location>
</feature>
<dbReference type="Gene3D" id="2.40.50.140">
    <property type="entry name" value="Nucleic acid-binding proteins"/>
    <property type="match status" value="1"/>
</dbReference>
<dbReference type="GO" id="GO:0009295">
    <property type="term" value="C:nucleoid"/>
    <property type="evidence" value="ECO:0007669"/>
    <property type="project" value="TreeGrafter"/>
</dbReference>
<dbReference type="GO" id="GO:0003697">
    <property type="term" value="F:single-stranded DNA binding"/>
    <property type="evidence" value="ECO:0007669"/>
    <property type="project" value="UniProtKB-UniRule"/>
</dbReference>
<proteinExistence type="inferred from homology"/>
<keyword evidence="1 2" id="KW-0238">DNA-binding</keyword>
<dbReference type="PANTHER" id="PTHR10302">
    <property type="entry name" value="SINGLE-STRANDED DNA-BINDING PROTEIN"/>
    <property type="match status" value="1"/>
</dbReference>
<dbReference type="GO" id="GO:0006260">
    <property type="term" value="P:DNA replication"/>
    <property type="evidence" value="ECO:0007669"/>
    <property type="project" value="InterPro"/>
</dbReference>
<dbReference type="PROSITE" id="PS50935">
    <property type="entry name" value="SSB"/>
    <property type="match status" value="1"/>
</dbReference>
<dbReference type="InterPro" id="IPR012340">
    <property type="entry name" value="NA-bd_OB-fold"/>
</dbReference>
<evidence type="ECO:0000256" key="4">
    <source>
        <dbReference type="SAM" id="MobiDB-lite"/>
    </source>
</evidence>